<evidence type="ECO:0008006" key="5">
    <source>
        <dbReference type="Google" id="ProtNLM"/>
    </source>
</evidence>
<dbReference type="Proteomes" id="UP000284407">
    <property type="component" value="Unassembled WGS sequence"/>
</dbReference>
<evidence type="ECO:0000256" key="2">
    <source>
        <dbReference type="SAM" id="SignalP"/>
    </source>
</evidence>
<feature type="signal peptide" evidence="2">
    <location>
        <begin position="1"/>
        <end position="27"/>
    </location>
</feature>
<feature type="region of interest" description="Disordered" evidence="1">
    <location>
        <begin position="93"/>
        <end position="113"/>
    </location>
</feature>
<reference evidence="3 4" key="1">
    <citation type="submission" date="2018-09" db="EMBL/GenBank/DDBJ databases">
        <title>Genomic Encyclopedia of Archaeal and Bacterial Type Strains, Phase II (KMG-II): from individual species to whole genera.</title>
        <authorList>
            <person name="Goeker M."/>
        </authorList>
    </citation>
    <scope>NUCLEOTIDE SEQUENCE [LARGE SCALE GENOMIC DNA]</scope>
    <source>
        <strain evidence="3 4">DSM 11458</strain>
    </source>
</reference>
<accession>A0A420DH26</accession>
<comment type="caution">
    <text evidence="3">The sequence shown here is derived from an EMBL/GenBank/DDBJ whole genome shotgun (WGS) entry which is preliminary data.</text>
</comment>
<dbReference type="STRING" id="1443111.Z949_1942"/>
<dbReference type="EMBL" id="RAQK01000002">
    <property type="protein sequence ID" value="RKE93528.1"/>
    <property type="molecule type" value="Genomic_DNA"/>
</dbReference>
<evidence type="ECO:0000256" key="1">
    <source>
        <dbReference type="SAM" id="MobiDB-lite"/>
    </source>
</evidence>
<dbReference type="AlphaFoldDB" id="A0A420DH26"/>
<protein>
    <recommendedName>
        <fullName evidence="5">Periplasmic protein</fullName>
    </recommendedName>
</protein>
<feature type="chain" id="PRO_5019582232" description="Periplasmic protein" evidence="2">
    <location>
        <begin position="28"/>
        <end position="113"/>
    </location>
</feature>
<keyword evidence="4" id="KW-1185">Reference proteome</keyword>
<organism evidence="3 4">
    <name type="scientific">Sulfitobacter guttiformis</name>
    <dbReference type="NCBI Taxonomy" id="74349"/>
    <lineage>
        <taxon>Bacteria</taxon>
        <taxon>Pseudomonadati</taxon>
        <taxon>Pseudomonadota</taxon>
        <taxon>Alphaproteobacteria</taxon>
        <taxon>Rhodobacterales</taxon>
        <taxon>Roseobacteraceae</taxon>
        <taxon>Sulfitobacter</taxon>
    </lineage>
</organism>
<sequence length="113" mass="12033">MKTYQKFIFITSTLGILLAPVVASAMACRSCSRGECQQLADKYNLGYMTFNGPGTCTYAHGGSGSDTGEVAIDFEDALKKSEAINRKAGKAVSSQKLMKKEPSSVSKALPVTK</sequence>
<evidence type="ECO:0000313" key="3">
    <source>
        <dbReference type="EMBL" id="RKE93528.1"/>
    </source>
</evidence>
<keyword evidence="2" id="KW-0732">Signal</keyword>
<evidence type="ECO:0000313" key="4">
    <source>
        <dbReference type="Proteomes" id="UP000284407"/>
    </source>
</evidence>
<dbReference type="PROSITE" id="PS51257">
    <property type="entry name" value="PROKAR_LIPOPROTEIN"/>
    <property type="match status" value="1"/>
</dbReference>
<dbReference type="RefSeq" id="WP_025062424.1">
    <property type="nucleotide sequence ID" value="NZ_RAQK01000002.1"/>
</dbReference>
<name>A0A420DH26_9RHOB</name>
<proteinExistence type="predicted"/>
<gene>
    <name evidence="3" type="ORF">C8N30_2586</name>
</gene>